<sequence length="49" mass="5097">SFLPSIPGLPHHTAVVAGGHHGDLERELQRRGGRLLHLLLALRAGGAAA</sequence>
<reference evidence="3" key="2">
    <citation type="journal article" date="2017" name="Nat. Plants">
        <title>The Aegilops tauschii genome reveals multiple impacts of transposons.</title>
        <authorList>
            <person name="Zhao G."/>
            <person name="Zou C."/>
            <person name="Li K."/>
            <person name="Wang K."/>
            <person name="Li T."/>
            <person name="Gao L."/>
            <person name="Zhang X."/>
            <person name="Wang H."/>
            <person name="Yang Z."/>
            <person name="Liu X."/>
            <person name="Jiang W."/>
            <person name="Mao L."/>
            <person name="Kong X."/>
            <person name="Jiao Y."/>
            <person name="Jia J."/>
        </authorList>
    </citation>
    <scope>NUCLEOTIDE SEQUENCE [LARGE SCALE GENOMIC DNA]</scope>
    <source>
        <strain evidence="3">cv. AL8/78</strain>
    </source>
</reference>
<reference evidence="3" key="1">
    <citation type="journal article" date="2014" name="Science">
        <title>Ancient hybridizations among the ancestral genomes of bread wheat.</title>
        <authorList>
            <consortium name="International Wheat Genome Sequencing Consortium,"/>
            <person name="Marcussen T."/>
            <person name="Sandve S.R."/>
            <person name="Heier L."/>
            <person name="Spannagl M."/>
            <person name="Pfeifer M."/>
            <person name="Jakobsen K.S."/>
            <person name="Wulff B.B."/>
            <person name="Steuernagel B."/>
            <person name="Mayer K.F."/>
            <person name="Olsen O.A."/>
        </authorList>
    </citation>
    <scope>NUCLEOTIDE SEQUENCE [LARGE SCALE GENOMIC DNA]</scope>
    <source>
        <strain evidence="3">cv. AL8/78</strain>
    </source>
</reference>
<dbReference type="AlphaFoldDB" id="A0A453DRM6"/>
<dbReference type="Proteomes" id="UP000015105">
    <property type="component" value="Chromosome 3D"/>
</dbReference>
<reference evidence="2" key="5">
    <citation type="journal article" date="2021" name="G3 (Bethesda)">
        <title>Aegilops tauschii genome assembly Aet v5.0 features greater sequence contiguity and improved annotation.</title>
        <authorList>
            <person name="Wang L."/>
            <person name="Zhu T."/>
            <person name="Rodriguez J.C."/>
            <person name="Deal K.R."/>
            <person name="Dubcovsky J."/>
            <person name="McGuire P.E."/>
            <person name="Lux T."/>
            <person name="Spannagl M."/>
            <person name="Mayer K.F.X."/>
            <person name="Baldrich P."/>
            <person name="Meyers B.C."/>
            <person name="Huo N."/>
            <person name="Gu Y.Q."/>
            <person name="Zhou H."/>
            <person name="Devos K.M."/>
            <person name="Bennetzen J.L."/>
            <person name="Unver T."/>
            <person name="Budak H."/>
            <person name="Gulick P.J."/>
            <person name="Galiba G."/>
            <person name="Kalapos B."/>
            <person name="Nelson D.R."/>
            <person name="Li P."/>
            <person name="You F.M."/>
            <person name="Luo M.C."/>
            <person name="Dvorak J."/>
        </authorList>
    </citation>
    <scope>NUCLEOTIDE SEQUENCE [LARGE SCALE GENOMIC DNA]</scope>
    <source>
        <strain evidence="2">cv. AL8/78</strain>
    </source>
</reference>
<proteinExistence type="predicted"/>
<organism evidence="2 3">
    <name type="scientific">Aegilops tauschii subsp. strangulata</name>
    <name type="common">Goatgrass</name>
    <dbReference type="NCBI Taxonomy" id="200361"/>
    <lineage>
        <taxon>Eukaryota</taxon>
        <taxon>Viridiplantae</taxon>
        <taxon>Streptophyta</taxon>
        <taxon>Embryophyta</taxon>
        <taxon>Tracheophyta</taxon>
        <taxon>Spermatophyta</taxon>
        <taxon>Magnoliopsida</taxon>
        <taxon>Liliopsida</taxon>
        <taxon>Poales</taxon>
        <taxon>Poaceae</taxon>
        <taxon>BOP clade</taxon>
        <taxon>Pooideae</taxon>
        <taxon>Triticodae</taxon>
        <taxon>Triticeae</taxon>
        <taxon>Triticinae</taxon>
        <taxon>Aegilops</taxon>
    </lineage>
</organism>
<reference evidence="2" key="3">
    <citation type="journal article" date="2017" name="Nature">
        <title>Genome sequence of the progenitor of the wheat D genome Aegilops tauschii.</title>
        <authorList>
            <person name="Luo M.C."/>
            <person name="Gu Y.Q."/>
            <person name="Puiu D."/>
            <person name="Wang H."/>
            <person name="Twardziok S.O."/>
            <person name="Deal K.R."/>
            <person name="Huo N."/>
            <person name="Zhu T."/>
            <person name="Wang L."/>
            <person name="Wang Y."/>
            <person name="McGuire P.E."/>
            <person name="Liu S."/>
            <person name="Long H."/>
            <person name="Ramasamy R.K."/>
            <person name="Rodriguez J.C."/>
            <person name="Van S.L."/>
            <person name="Yuan L."/>
            <person name="Wang Z."/>
            <person name="Xia Z."/>
            <person name="Xiao L."/>
            <person name="Anderson O.D."/>
            <person name="Ouyang S."/>
            <person name="Liang Y."/>
            <person name="Zimin A.V."/>
            <person name="Pertea G."/>
            <person name="Qi P."/>
            <person name="Bennetzen J.L."/>
            <person name="Dai X."/>
            <person name="Dawson M.W."/>
            <person name="Muller H.G."/>
            <person name="Kugler K."/>
            <person name="Rivarola-Duarte L."/>
            <person name="Spannagl M."/>
            <person name="Mayer K.F.X."/>
            <person name="Lu F.H."/>
            <person name="Bevan M.W."/>
            <person name="Leroy P."/>
            <person name="Li P."/>
            <person name="You F.M."/>
            <person name="Sun Q."/>
            <person name="Liu Z."/>
            <person name="Lyons E."/>
            <person name="Wicker T."/>
            <person name="Salzberg S.L."/>
            <person name="Devos K.M."/>
            <person name="Dvorak J."/>
        </authorList>
    </citation>
    <scope>NUCLEOTIDE SEQUENCE [LARGE SCALE GENOMIC DNA]</scope>
    <source>
        <strain evidence="2">cv. AL8/78</strain>
    </source>
</reference>
<name>A0A453DRM6_AEGTS</name>
<reference evidence="2" key="4">
    <citation type="submission" date="2019-03" db="UniProtKB">
        <authorList>
            <consortium name="EnsemblPlants"/>
        </authorList>
    </citation>
    <scope>IDENTIFICATION</scope>
</reference>
<accession>A0A453DRM6</accession>
<evidence type="ECO:0000313" key="3">
    <source>
        <dbReference type="Proteomes" id="UP000015105"/>
    </source>
</evidence>
<feature type="region of interest" description="Disordered" evidence="1">
    <location>
        <begin position="1"/>
        <end position="20"/>
    </location>
</feature>
<evidence type="ECO:0000256" key="1">
    <source>
        <dbReference type="SAM" id="MobiDB-lite"/>
    </source>
</evidence>
<dbReference type="Gramene" id="AET3Gv20048400.6">
    <property type="protein sequence ID" value="AET3Gv20048400.6"/>
    <property type="gene ID" value="AET3Gv20048400"/>
</dbReference>
<protein>
    <submittedName>
        <fullName evidence="2">Uncharacterized protein</fullName>
    </submittedName>
</protein>
<evidence type="ECO:0000313" key="2">
    <source>
        <dbReference type="EnsemblPlants" id="AET3Gv20048400.6"/>
    </source>
</evidence>
<keyword evidence="3" id="KW-1185">Reference proteome</keyword>
<dbReference type="EnsemblPlants" id="AET3Gv20048400.6">
    <property type="protein sequence ID" value="AET3Gv20048400.6"/>
    <property type="gene ID" value="AET3Gv20048400"/>
</dbReference>